<dbReference type="Gene3D" id="3.20.20.150">
    <property type="entry name" value="Divalent-metal-dependent TIM barrel enzymes"/>
    <property type="match status" value="1"/>
</dbReference>
<evidence type="ECO:0000313" key="3">
    <source>
        <dbReference type="Proteomes" id="UP000280696"/>
    </source>
</evidence>
<feature type="domain" description="Xylose isomerase-like TIM barrel" evidence="1">
    <location>
        <begin position="19"/>
        <end position="265"/>
    </location>
</feature>
<comment type="caution">
    <text evidence="2">The sequence shown here is derived from an EMBL/GenBank/DDBJ whole genome shotgun (WGS) entry which is preliminary data.</text>
</comment>
<dbReference type="RefSeq" id="WP_120472048.1">
    <property type="nucleotide sequence ID" value="NZ_RAYQ01000032.1"/>
</dbReference>
<name>A0A3A9AKM8_9FIRM</name>
<dbReference type="Pfam" id="PF01261">
    <property type="entry name" value="AP_endonuc_2"/>
    <property type="match status" value="1"/>
</dbReference>
<dbReference type="GO" id="GO:0016853">
    <property type="term" value="F:isomerase activity"/>
    <property type="evidence" value="ECO:0007669"/>
    <property type="project" value="UniProtKB-KW"/>
</dbReference>
<dbReference type="PANTHER" id="PTHR12110">
    <property type="entry name" value="HYDROXYPYRUVATE ISOMERASE"/>
    <property type="match status" value="1"/>
</dbReference>
<organism evidence="2 3">
    <name type="scientific">Parablautia intestinalis</name>
    <dbReference type="NCBI Taxonomy" id="2320100"/>
    <lineage>
        <taxon>Bacteria</taxon>
        <taxon>Bacillati</taxon>
        <taxon>Bacillota</taxon>
        <taxon>Clostridia</taxon>
        <taxon>Lachnospirales</taxon>
        <taxon>Lachnospiraceae</taxon>
        <taxon>Parablautia</taxon>
    </lineage>
</organism>
<protein>
    <submittedName>
        <fullName evidence="2">Sugar phosphate isomerase/epimerase</fullName>
    </submittedName>
</protein>
<dbReference type="Proteomes" id="UP000280696">
    <property type="component" value="Unassembled WGS sequence"/>
</dbReference>
<dbReference type="OrthoDB" id="3185623at2"/>
<dbReference type="InterPro" id="IPR036237">
    <property type="entry name" value="Xyl_isomerase-like_sf"/>
</dbReference>
<keyword evidence="3" id="KW-1185">Reference proteome</keyword>
<dbReference type="AlphaFoldDB" id="A0A3A9AKM8"/>
<evidence type="ECO:0000259" key="1">
    <source>
        <dbReference type="Pfam" id="PF01261"/>
    </source>
</evidence>
<dbReference type="InterPro" id="IPR050312">
    <property type="entry name" value="IolE/XylAMocC-like"/>
</dbReference>
<accession>A0A3A9AKM8</accession>
<evidence type="ECO:0000313" key="2">
    <source>
        <dbReference type="EMBL" id="RKI88073.1"/>
    </source>
</evidence>
<dbReference type="SUPFAM" id="SSF51658">
    <property type="entry name" value="Xylose isomerase-like"/>
    <property type="match status" value="1"/>
</dbReference>
<gene>
    <name evidence="2" type="ORF">D7V94_19885</name>
</gene>
<sequence>MKIGVLIELFEDTDIDAKFAELRLMGMESCQLVCWNRRILHDDSAAEAVNRAVEKHGVKISAFWCGWEGRKVWDFYEGQLTLGLVPSDYRVERVKMLMEGSDFAKKIHVTDFATHVGYMPENPYDPKYAQVLLACKAVVEKCKENGQNFLFETGQETPVTLKRAIQDIEKELGKGNVGINLDPANLIMYGKANPVDALDVFGEYVRGIHGKDGLYPTDGHHLGAEVPLGQGKVNYPAFIARLKEIGYEGDITIEREISGEEQKKDILMAKEILERLIYQR</sequence>
<keyword evidence="2" id="KW-0413">Isomerase</keyword>
<reference evidence="2 3" key="1">
    <citation type="submission" date="2018-09" db="EMBL/GenBank/DDBJ databases">
        <title>Murine metabolic-syndrome-specific gut microbial biobank.</title>
        <authorList>
            <person name="Liu C."/>
        </authorList>
    </citation>
    <scope>NUCLEOTIDE SEQUENCE [LARGE SCALE GENOMIC DNA]</scope>
    <source>
        <strain evidence="2 3">0.1xD8-82</strain>
    </source>
</reference>
<proteinExistence type="predicted"/>
<dbReference type="EMBL" id="RAYQ01000032">
    <property type="protein sequence ID" value="RKI88073.1"/>
    <property type="molecule type" value="Genomic_DNA"/>
</dbReference>
<dbReference type="PANTHER" id="PTHR12110:SF41">
    <property type="entry name" value="INOSOSE DEHYDRATASE"/>
    <property type="match status" value="1"/>
</dbReference>
<dbReference type="InterPro" id="IPR013022">
    <property type="entry name" value="Xyl_isomerase-like_TIM-brl"/>
</dbReference>